<feature type="transmembrane region" description="Helical" evidence="5">
    <location>
        <begin position="189"/>
        <end position="206"/>
    </location>
</feature>
<gene>
    <name evidence="7" type="ORF">SAMN04488112_10463</name>
</gene>
<feature type="transmembrane region" description="Helical" evidence="5">
    <location>
        <begin position="135"/>
        <end position="153"/>
    </location>
</feature>
<accession>A0A1G6JIW3</accession>
<dbReference type="GO" id="GO:0016020">
    <property type="term" value="C:membrane"/>
    <property type="evidence" value="ECO:0007669"/>
    <property type="project" value="UniProtKB-SubCell"/>
</dbReference>
<keyword evidence="8" id="KW-1185">Reference proteome</keyword>
<keyword evidence="4 5" id="KW-0472">Membrane</keyword>
<feature type="transmembrane region" description="Helical" evidence="5">
    <location>
        <begin position="105"/>
        <end position="123"/>
    </location>
</feature>
<evidence type="ECO:0000256" key="1">
    <source>
        <dbReference type="ARBA" id="ARBA00004141"/>
    </source>
</evidence>
<dbReference type="EMBL" id="FMZA01000004">
    <property type="protein sequence ID" value="SDC18679.1"/>
    <property type="molecule type" value="Genomic_DNA"/>
</dbReference>
<dbReference type="InterPro" id="IPR036938">
    <property type="entry name" value="PAP2/HPO_sf"/>
</dbReference>
<dbReference type="Gene3D" id="1.20.144.10">
    <property type="entry name" value="Phosphatidic acid phosphatase type 2/haloperoxidase"/>
    <property type="match status" value="1"/>
</dbReference>
<protein>
    <submittedName>
        <fullName evidence="7">PAP2 superfamily protein</fullName>
    </submittedName>
</protein>
<keyword evidence="3 5" id="KW-1133">Transmembrane helix</keyword>
<dbReference type="Proteomes" id="UP000199387">
    <property type="component" value="Unassembled WGS sequence"/>
</dbReference>
<dbReference type="AlphaFoldDB" id="A0A1G6JIW3"/>
<dbReference type="OrthoDB" id="9775789at2"/>
<dbReference type="InterPro" id="IPR000326">
    <property type="entry name" value="PAP2/HPO"/>
</dbReference>
<comment type="subcellular location">
    <subcellularLocation>
        <location evidence="1">Membrane</location>
        <topology evidence="1">Multi-pass membrane protein</topology>
    </subcellularLocation>
</comment>
<name>A0A1G6JIW3_9BACL</name>
<dbReference type="Pfam" id="PF14378">
    <property type="entry name" value="PAP2_3"/>
    <property type="match status" value="1"/>
</dbReference>
<proteinExistence type="predicted"/>
<dbReference type="SMART" id="SM00014">
    <property type="entry name" value="acidPPc"/>
    <property type="match status" value="1"/>
</dbReference>
<sequence length="291" mass="33372">MFQSTITLLAASLITFLVILFYCLRQNPFPVIIACTRDLVRHRLMLFHLLGGSSILVMNKLELMLEPELREEVNDWTAYIRAFEENVTPLVQEMFQHPMLTQVTTFFYVVVFSVLMFVSLLVYHREGDFRSWYALVYGISCNYFLAIPFFLFAPVMEAWTSHPDIQFLIPEVYPRFELEYRYFSGMDNSFPSLHTSISVTMAMIALHSENRRLAGVSLLSAGVILLSILYLGIHWWVDLIGGFVLASISVGLAFRLGVLPLGSHQLKLRAHRKNLGTYVPPSLIVPLLDRK</sequence>
<evidence type="ECO:0000256" key="3">
    <source>
        <dbReference type="ARBA" id="ARBA00022989"/>
    </source>
</evidence>
<dbReference type="InterPro" id="IPR026841">
    <property type="entry name" value="Aur1/Ipt1"/>
</dbReference>
<evidence type="ECO:0000313" key="8">
    <source>
        <dbReference type="Proteomes" id="UP000199387"/>
    </source>
</evidence>
<evidence type="ECO:0000256" key="2">
    <source>
        <dbReference type="ARBA" id="ARBA00022692"/>
    </source>
</evidence>
<feature type="transmembrane region" description="Helical" evidence="5">
    <location>
        <begin position="44"/>
        <end position="61"/>
    </location>
</feature>
<dbReference type="PANTHER" id="PTHR31310">
    <property type="match status" value="1"/>
</dbReference>
<feature type="transmembrane region" description="Helical" evidence="5">
    <location>
        <begin position="213"/>
        <end position="233"/>
    </location>
</feature>
<dbReference type="InterPro" id="IPR052185">
    <property type="entry name" value="IPC_Synthase-Related"/>
</dbReference>
<dbReference type="RefSeq" id="WP_091566849.1">
    <property type="nucleotide sequence ID" value="NZ_FMZA01000004.1"/>
</dbReference>
<reference evidence="7 8" key="1">
    <citation type="submission" date="2016-10" db="EMBL/GenBank/DDBJ databases">
        <authorList>
            <person name="de Groot N.N."/>
        </authorList>
    </citation>
    <scope>NUCLEOTIDE SEQUENCE [LARGE SCALE GENOMIC DNA]</scope>
    <source>
        <strain evidence="7 8">DSM 45514</strain>
    </source>
</reference>
<evidence type="ECO:0000259" key="6">
    <source>
        <dbReference type="SMART" id="SM00014"/>
    </source>
</evidence>
<dbReference type="PANTHER" id="PTHR31310:SF7">
    <property type="entry name" value="PA-PHOSPHATASE RELATED-FAMILY PROTEIN DDB_G0268928"/>
    <property type="match status" value="1"/>
</dbReference>
<feature type="domain" description="Phosphatidic acid phosphatase type 2/haloperoxidase" evidence="6">
    <location>
        <begin position="147"/>
        <end position="254"/>
    </location>
</feature>
<dbReference type="CDD" id="cd03386">
    <property type="entry name" value="PAP2_Aur1_like"/>
    <property type="match status" value="1"/>
</dbReference>
<keyword evidence="2 5" id="KW-0812">Transmembrane</keyword>
<evidence type="ECO:0000256" key="5">
    <source>
        <dbReference type="SAM" id="Phobius"/>
    </source>
</evidence>
<evidence type="ECO:0000313" key="7">
    <source>
        <dbReference type="EMBL" id="SDC18679.1"/>
    </source>
</evidence>
<dbReference type="SUPFAM" id="SSF48317">
    <property type="entry name" value="Acid phosphatase/Vanadium-dependent haloperoxidase"/>
    <property type="match status" value="1"/>
</dbReference>
<feature type="transmembrane region" description="Helical" evidence="5">
    <location>
        <begin position="6"/>
        <end position="24"/>
    </location>
</feature>
<feature type="transmembrane region" description="Helical" evidence="5">
    <location>
        <begin position="239"/>
        <end position="262"/>
    </location>
</feature>
<organism evidence="7 8">
    <name type="scientific">Melghirimyces thermohalophilus</name>
    <dbReference type="NCBI Taxonomy" id="1236220"/>
    <lineage>
        <taxon>Bacteria</taxon>
        <taxon>Bacillati</taxon>
        <taxon>Bacillota</taxon>
        <taxon>Bacilli</taxon>
        <taxon>Bacillales</taxon>
        <taxon>Thermoactinomycetaceae</taxon>
        <taxon>Melghirimyces</taxon>
    </lineage>
</organism>
<dbReference type="STRING" id="1236220.SAMN04488112_10463"/>
<evidence type="ECO:0000256" key="4">
    <source>
        <dbReference type="ARBA" id="ARBA00023136"/>
    </source>
</evidence>